<evidence type="ECO:0000313" key="1">
    <source>
        <dbReference type="EMBL" id="KAJ8015270.1"/>
    </source>
</evidence>
<organism evidence="1 2">
    <name type="scientific">Dallia pectoralis</name>
    <name type="common">Alaska blackfish</name>
    <dbReference type="NCBI Taxonomy" id="75939"/>
    <lineage>
        <taxon>Eukaryota</taxon>
        <taxon>Metazoa</taxon>
        <taxon>Chordata</taxon>
        <taxon>Craniata</taxon>
        <taxon>Vertebrata</taxon>
        <taxon>Euteleostomi</taxon>
        <taxon>Actinopterygii</taxon>
        <taxon>Neopterygii</taxon>
        <taxon>Teleostei</taxon>
        <taxon>Protacanthopterygii</taxon>
        <taxon>Esociformes</taxon>
        <taxon>Umbridae</taxon>
        <taxon>Dallia</taxon>
    </lineage>
</organism>
<evidence type="ECO:0000313" key="2">
    <source>
        <dbReference type="Proteomes" id="UP001157502"/>
    </source>
</evidence>
<dbReference type="EMBL" id="CM055729">
    <property type="protein sequence ID" value="KAJ8015270.1"/>
    <property type="molecule type" value="Genomic_DNA"/>
</dbReference>
<gene>
    <name evidence="1" type="ORF">DPEC_G00024380</name>
</gene>
<sequence>MTLTRCVLSTVMEQLQNGFHLDEEKKKWTDKKKKTDNKFTLDSSQDVRSCSLRETRSISFLHILVLGRT</sequence>
<dbReference type="Proteomes" id="UP001157502">
    <property type="component" value="Chromosome 2"/>
</dbReference>
<proteinExistence type="predicted"/>
<keyword evidence="2" id="KW-1185">Reference proteome</keyword>
<name>A0ACC2HHP6_DALPE</name>
<comment type="caution">
    <text evidence="1">The sequence shown here is derived from an EMBL/GenBank/DDBJ whole genome shotgun (WGS) entry which is preliminary data.</text>
</comment>
<reference evidence="1" key="1">
    <citation type="submission" date="2021-05" db="EMBL/GenBank/DDBJ databases">
        <authorList>
            <person name="Pan Q."/>
            <person name="Jouanno E."/>
            <person name="Zahm M."/>
            <person name="Klopp C."/>
            <person name="Cabau C."/>
            <person name="Louis A."/>
            <person name="Berthelot C."/>
            <person name="Parey E."/>
            <person name="Roest Crollius H."/>
            <person name="Montfort J."/>
            <person name="Robinson-Rechavi M."/>
            <person name="Bouchez O."/>
            <person name="Lampietro C."/>
            <person name="Lopez Roques C."/>
            <person name="Donnadieu C."/>
            <person name="Postlethwait J."/>
            <person name="Bobe J."/>
            <person name="Dillon D."/>
            <person name="Chandos A."/>
            <person name="von Hippel F."/>
            <person name="Guiguen Y."/>
        </authorList>
    </citation>
    <scope>NUCLEOTIDE SEQUENCE</scope>
    <source>
        <strain evidence="1">YG-Jan2019</strain>
    </source>
</reference>
<accession>A0ACC2HHP6</accession>
<protein>
    <submittedName>
        <fullName evidence="1">Uncharacterized protein</fullName>
    </submittedName>
</protein>